<feature type="region of interest" description="Disordered" evidence="2">
    <location>
        <begin position="1"/>
        <end position="48"/>
    </location>
</feature>
<dbReference type="EMBL" id="PGCI01000887">
    <property type="protein sequence ID" value="PLW12394.1"/>
    <property type="molecule type" value="Genomic_DNA"/>
</dbReference>
<evidence type="ECO:0000256" key="2">
    <source>
        <dbReference type="SAM" id="MobiDB-lite"/>
    </source>
</evidence>
<reference evidence="4 5" key="1">
    <citation type="submission" date="2017-11" db="EMBL/GenBank/DDBJ databases">
        <title>De novo assembly and phasing of dikaryotic genomes from two isolates of Puccinia coronata f. sp. avenae, the causal agent of oat crown rust.</title>
        <authorList>
            <person name="Miller M.E."/>
            <person name="Zhang Y."/>
            <person name="Omidvar V."/>
            <person name="Sperschneider J."/>
            <person name="Schwessinger B."/>
            <person name="Raley C."/>
            <person name="Palmer J.M."/>
            <person name="Garnica D."/>
            <person name="Upadhyaya N."/>
            <person name="Rathjen J."/>
            <person name="Taylor J.M."/>
            <person name="Park R.F."/>
            <person name="Dodds P.N."/>
            <person name="Hirsch C.D."/>
            <person name="Kianian S.F."/>
            <person name="Figueroa M."/>
        </authorList>
    </citation>
    <scope>NUCLEOTIDE SEQUENCE [LARGE SCALE GENOMIC DNA]</scope>
    <source>
        <strain evidence="4">12SD80</strain>
    </source>
</reference>
<comment type="caution">
    <text evidence="4">The sequence shown here is derived from an EMBL/GenBank/DDBJ whole genome shotgun (WGS) entry which is preliminary data.</text>
</comment>
<keyword evidence="1" id="KW-0808">Transferase</keyword>
<evidence type="ECO:0000256" key="1">
    <source>
        <dbReference type="RuleBase" id="RU363098"/>
    </source>
</evidence>
<dbReference type="PANTHER" id="PTHR23079">
    <property type="entry name" value="RNA-DEPENDENT RNA POLYMERASE"/>
    <property type="match status" value="1"/>
</dbReference>
<protein>
    <recommendedName>
        <fullName evidence="1">RNA-dependent RNA polymerase</fullName>
        <ecNumber evidence="1">2.7.7.48</ecNumber>
    </recommendedName>
</protein>
<dbReference type="EC" id="2.7.7.48" evidence="1"/>
<evidence type="ECO:0000313" key="5">
    <source>
        <dbReference type="Proteomes" id="UP000235392"/>
    </source>
</evidence>
<keyword evidence="1" id="KW-0694">RNA-binding</keyword>
<feature type="domain" description="RDRP core" evidence="3">
    <location>
        <begin position="201"/>
        <end position="370"/>
    </location>
</feature>
<dbReference type="GO" id="GO:0030422">
    <property type="term" value="P:siRNA processing"/>
    <property type="evidence" value="ECO:0007669"/>
    <property type="project" value="TreeGrafter"/>
</dbReference>
<dbReference type="AlphaFoldDB" id="A0A2N5SGN8"/>
<dbReference type="GO" id="GO:0003968">
    <property type="term" value="F:RNA-directed RNA polymerase activity"/>
    <property type="evidence" value="ECO:0007669"/>
    <property type="project" value="UniProtKB-KW"/>
</dbReference>
<evidence type="ECO:0000313" key="4">
    <source>
        <dbReference type="EMBL" id="PLW12394.1"/>
    </source>
</evidence>
<keyword evidence="1" id="KW-0548">Nucleotidyltransferase</keyword>
<keyword evidence="1" id="KW-0696">RNA-directed RNA polymerase</keyword>
<sequence length="1156" mass="130449">MSSSTNQAPVPVIGVKREGEETLVINPGRQPEEPEIMEIGSDSDRNDEEPELWEIGPLPNLGDSVHGDPIVNNTRALNSEQMTSYFEESIEAGLAKLDNHLIRWEVARLIFHCSSESQHKVITSDLPSDPRHLDLRSILPWYEVEYDHDVQLLGAIDRIANEIKSDPNASAKNSIEKLVREGEVRFAIDLMAVESDLPSIFDLKCKMANARLAISNELLRTYGSDCWIQFRITEDLLYQIQGSGQKRGIGNELWQFLHRPLKFYHRIYRTALVKDDSVWFFTSPMDCPRPIHMLDMIQKQLPLGLNRRMKISKFNSRLQLGLSTTTQSVIFTPEQIRRVPDICSNSLRMSKGLMSDIAAKLGLSYVPSAIVGAHKVTKANFIGQRYTWATFDPVGLPNETLLEVWTNGHIASNYTIKYLLFQFSIPIYVKSSKRWKDQKCEIIVQRERIQIRQGKPSGEVLMTDGAAAIGWGAALGIKKILGLNYLPAAYQARILKCKGLWYLSRDVDKSGFWIEIRESQWKADVRCQSTDKIPFNICNYSTRAKAGHVNRQSIPVIVSRNVPVSVFIDRQREAFKAALDSLTTTNSTKLSQALEVHGRLMNLKSKRLVKAANVLIRKDLDDFGAAWEKYSNRPYNVMEEIVELLRSGFSTRNNRVLDRINVAGKQICDKMMNFKVEVGCSATVYVIPDPTGTLQEGEVFLRLSQFKDPVTLLPINVLTGDCVVSRSPCVLPTDARKVKAVSNSRLTCYEDVLVCSIQGDKSLLDYLSGGDYDGDVVIVIWDDAFTKNFVNADDPKYLLPKEKYDNFFAETAALAATGKGAGLPTMRVEDFCNLRSSHGTYAREFCRAQIVSLFQPPDYGRYSRMYKASEYLLGISHPLTMKIGYVYTKCLDATKQGITLKPEVDHILKQEFEAAIGDLGSKDIIPSPFWTSFADLSKEENDGTRPQEKCYLPMNPDHVLEAIAFTSIEERKKFIVALREIEMESNDPHLSWPWLSFKARVMNTTKHAHALMGFIESNAQECYTLYKQALAQAEGRTEHVNFEAAGRFFWIEGGFENALGAVKHDKNSVLFLRGKGKIEYNVLRASALAAIAPQQDFFPFHLAFNELCHLKTVPCELNYQAQSGVKKVGHSPRAFAPEFCQAMMSRASLLPPEKEV</sequence>
<dbReference type="GO" id="GO:0003723">
    <property type="term" value="F:RNA binding"/>
    <property type="evidence" value="ECO:0007669"/>
    <property type="project" value="UniProtKB-KW"/>
</dbReference>
<gene>
    <name evidence="4" type="ORF">PCASD_14773</name>
</gene>
<proteinExistence type="inferred from homology"/>
<dbReference type="InterPro" id="IPR007855">
    <property type="entry name" value="RDRP"/>
</dbReference>
<dbReference type="InterPro" id="IPR057596">
    <property type="entry name" value="RDRP_core"/>
</dbReference>
<dbReference type="GO" id="GO:0031380">
    <property type="term" value="C:nuclear RNA-directed RNA polymerase complex"/>
    <property type="evidence" value="ECO:0007669"/>
    <property type="project" value="TreeGrafter"/>
</dbReference>
<comment type="catalytic activity">
    <reaction evidence="1">
        <text>RNA(n) + a ribonucleoside 5'-triphosphate = RNA(n+1) + diphosphate</text>
        <dbReference type="Rhea" id="RHEA:21248"/>
        <dbReference type="Rhea" id="RHEA-COMP:14527"/>
        <dbReference type="Rhea" id="RHEA-COMP:17342"/>
        <dbReference type="ChEBI" id="CHEBI:33019"/>
        <dbReference type="ChEBI" id="CHEBI:61557"/>
        <dbReference type="ChEBI" id="CHEBI:140395"/>
        <dbReference type="EC" id="2.7.7.48"/>
    </reaction>
</comment>
<feature type="domain" description="RDRP core" evidence="3">
    <location>
        <begin position="450"/>
        <end position="901"/>
    </location>
</feature>
<accession>A0A2N5SGN8</accession>
<comment type="similarity">
    <text evidence="1">Belongs to the RdRP family.</text>
</comment>
<name>A0A2N5SGN8_9BASI</name>
<dbReference type="Proteomes" id="UP000235392">
    <property type="component" value="Unassembled WGS sequence"/>
</dbReference>
<evidence type="ECO:0000259" key="3">
    <source>
        <dbReference type="Pfam" id="PF05183"/>
    </source>
</evidence>
<dbReference type="PANTHER" id="PTHR23079:SF55">
    <property type="entry name" value="RNA-DIRECTED RNA POLYMERASE"/>
    <property type="match status" value="1"/>
</dbReference>
<organism evidence="4 5">
    <name type="scientific">Puccinia coronata f. sp. avenae</name>
    <dbReference type="NCBI Taxonomy" id="200324"/>
    <lineage>
        <taxon>Eukaryota</taxon>
        <taxon>Fungi</taxon>
        <taxon>Dikarya</taxon>
        <taxon>Basidiomycota</taxon>
        <taxon>Pucciniomycotina</taxon>
        <taxon>Pucciniomycetes</taxon>
        <taxon>Pucciniales</taxon>
        <taxon>Pucciniaceae</taxon>
        <taxon>Puccinia</taxon>
    </lineage>
</organism>
<dbReference type="Pfam" id="PF05183">
    <property type="entry name" value="RdRP"/>
    <property type="match status" value="2"/>
</dbReference>